<name>A0AAN6DVH0_9EURO</name>
<sequence>MSLPPKFVCTLHTWRARRHLTILTTTTFALDLASLGVAVLIVLSTHSSISVPLLSTSSYSSFVGSSTTGSSSLIQVYLNSSLTFLRPRYNRYKSLPSADSLNLSLNSLLR</sequence>
<evidence type="ECO:0000313" key="3">
    <source>
        <dbReference type="Proteomes" id="UP001203852"/>
    </source>
</evidence>
<comment type="caution">
    <text evidence="2">The sequence shown here is derived from an EMBL/GenBank/DDBJ whole genome shotgun (WGS) entry which is preliminary data.</text>
</comment>
<feature type="transmembrane region" description="Helical" evidence="1">
    <location>
        <begin position="63"/>
        <end position="85"/>
    </location>
</feature>
<accession>A0AAN6DVH0</accession>
<feature type="transmembrane region" description="Helical" evidence="1">
    <location>
        <begin position="20"/>
        <end position="43"/>
    </location>
</feature>
<protein>
    <submittedName>
        <fullName evidence="2">Uncharacterized protein</fullName>
    </submittedName>
</protein>
<evidence type="ECO:0000256" key="1">
    <source>
        <dbReference type="SAM" id="Phobius"/>
    </source>
</evidence>
<proteinExistence type="predicted"/>
<reference evidence="2" key="1">
    <citation type="journal article" date="2022" name="bioRxiv">
        <title>Deciphering the potential niche of two novel black yeast fungi from a biological soil crust based on their genomes, phenotypes, and melanin regulation.</title>
        <authorList>
            <consortium name="DOE Joint Genome Institute"/>
            <person name="Carr E.C."/>
            <person name="Barton Q."/>
            <person name="Grambo S."/>
            <person name="Sullivan M."/>
            <person name="Renfro C.M."/>
            <person name="Kuo A."/>
            <person name="Pangilinan J."/>
            <person name="Lipzen A."/>
            <person name="Keymanesh K."/>
            <person name="Savage E."/>
            <person name="Barry K."/>
            <person name="Grigoriev I.V."/>
            <person name="Riekhof W.R."/>
            <person name="Harris S.S."/>
        </authorList>
    </citation>
    <scope>NUCLEOTIDE SEQUENCE</scope>
    <source>
        <strain evidence="2">JF 03-4F</strain>
    </source>
</reference>
<organism evidence="2 3">
    <name type="scientific">Exophiala viscosa</name>
    <dbReference type="NCBI Taxonomy" id="2486360"/>
    <lineage>
        <taxon>Eukaryota</taxon>
        <taxon>Fungi</taxon>
        <taxon>Dikarya</taxon>
        <taxon>Ascomycota</taxon>
        <taxon>Pezizomycotina</taxon>
        <taxon>Eurotiomycetes</taxon>
        <taxon>Chaetothyriomycetidae</taxon>
        <taxon>Chaetothyriales</taxon>
        <taxon>Herpotrichiellaceae</taxon>
        <taxon>Exophiala</taxon>
    </lineage>
</organism>
<evidence type="ECO:0000313" key="2">
    <source>
        <dbReference type="EMBL" id="KAI1612357.1"/>
    </source>
</evidence>
<dbReference type="AlphaFoldDB" id="A0AAN6DVH0"/>
<keyword evidence="3" id="KW-1185">Reference proteome</keyword>
<keyword evidence="1" id="KW-1133">Transmembrane helix</keyword>
<dbReference type="Proteomes" id="UP001203852">
    <property type="component" value="Unassembled WGS sequence"/>
</dbReference>
<keyword evidence="1" id="KW-0472">Membrane</keyword>
<dbReference type="EMBL" id="MU404354">
    <property type="protein sequence ID" value="KAI1612357.1"/>
    <property type="molecule type" value="Genomic_DNA"/>
</dbReference>
<gene>
    <name evidence="2" type="ORF">EDD36DRAFT_436756</name>
</gene>
<keyword evidence="1" id="KW-0812">Transmembrane</keyword>